<evidence type="ECO:0000256" key="1">
    <source>
        <dbReference type="ARBA" id="ARBA00010088"/>
    </source>
</evidence>
<evidence type="ECO:0000259" key="4">
    <source>
        <dbReference type="Pfam" id="PF00561"/>
    </source>
</evidence>
<keyword evidence="6" id="KW-1185">Reference proteome</keyword>
<dbReference type="GO" id="GO:0006508">
    <property type="term" value="P:proteolysis"/>
    <property type="evidence" value="ECO:0007669"/>
    <property type="project" value="InterPro"/>
</dbReference>
<evidence type="ECO:0000313" key="6">
    <source>
        <dbReference type="Proteomes" id="UP000007013"/>
    </source>
</evidence>
<dbReference type="InterPro" id="IPR002410">
    <property type="entry name" value="Peptidase_S33"/>
</dbReference>
<comment type="similarity">
    <text evidence="1">Belongs to the peptidase S33 family.</text>
</comment>
<dbReference type="STRING" id="452637.Oter_4419"/>
<dbReference type="AlphaFoldDB" id="B1ZRM2"/>
<dbReference type="PANTHER" id="PTHR43798:SF33">
    <property type="entry name" value="HYDROLASE, PUTATIVE (AFU_ORTHOLOGUE AFUA_2G14860)-RELATED"/>
    <property type="match status" value="1"/>
</dbReference>
<dbReference type="Proteomes" id="UP000007013">
    <property type="component" value="Chromosome"/>
</dbReference>
<feature type="region of interest" description="Disordered" evidence="3">
    <location>
        <begin position="374"/>
        <end position="399"/>
    </location>
</feature>
<dbReference type="PRINTS" id="PR00793">
    <property type="entry name" value="PROAMNOPTASE"/>
</dbReference>
<dbReference type="GO" id="GO:0016020">
    <property type="term" value="C:membrane"/>
    <property type="evidence" value="ECO:0007669"/>
    <property type="project" value="TreeGrafter"/>
</dbReference>
<protein>
    <submittedName>
        <fullName evidence="5">Alpha/beta hydrolase fold</fullName>
    </submittedName>
</protein>
<evidence type="ECO:0000256" key="3">
    <source>
        <dbReference type="SAM" id="MobiDB-lite"/>
    </source>
</evidence>
<dbReference type="InterPro" id="IPR050266">
    <property type="entry name" value="AB_hydrolase_sf"/>
</dbReference>
<organism evidence="5 6">
    <name type="scientific">Opitutus terrae (strain DSM 11246 / JCM 15787 / PB90-1)</name>
    <dbReference type="NCBI Taxonomy" id="452637"/>
    <lineage>
        <taxon>Bacteria</taxon>
        <taxon>Pseudomonadati</taxon>
        <taxon>Verrucomicrobiota</taxon>
        <taxon>Opitutia</taxon>
        <taxon>Opitutales</taxon>
        <taxon>Opitutaceae</taxon>
        <taxon>Opitutus</taxon>
    </lineage>
</organism>
<reference evidence="5 6" key="1">
    <citation type="journal article" date="2011" name="J. Bacteriol.">
        <title>Genome sequence of the verrucomicrobium Opitutus terrae PB90-1, an abundant inhabitant of rice paddy soil ecosystems.</title>
        <authorList>
            <person name="van Passel M.W."/>
            <person name="Kant R."/>
            <person name="Palva A."/>
            <person name="Copeland A."/>
            <person name="Lucas S."/>
            <person name="Lapidus A."/>
            <person name="Glavina del Rio T."/>
            <person name="Pitluck S."/>
            <person name="Goltsman E."/>
            <person name="Clum A."/>
            <person name="Sun H."/>
            <person name="Schmutz J."/>
            <person name="Larimer F.W."/>
            <person name="Land M.L."/>
            <person name="Hauser L."/>
            <person name="Kyrpides N."/>
            <person name="Mikhailova N."/>
            <person name="Richardson P.P."/>
            <person name="Janssen P.H."/>
            <person name="de Vos W.M."/>
            <person name="Smidt H."/>
        </authorList>
    </citation>
    <scope>NUCLEOTIDE SEQUENCE [LARGE SCALE GENOMIC DNA]</scope>
    <source>
        <strain evidence="6">DSM 11246 / JCM 15787 / PB90-1</strain>
    </source>
</reference>
<dbReference type="KEGG" id="ote:Oter_4419"/>
<dbReference type="ESTHER" id="opitp-b1zrm2">
    <property type="family name" value="Proline_iminopeptidase"/>
</dbReference>
<name>B1ZRM2_OPITP</name>
<proteinExistence type="inferred from homology"/>
<dbReference type="PANTHER" id="PTHR43798">
    <property type="entry name" value="MONOACYLGLYCEROL LIPASE"/>
    <property type="match status" value="1"/>
</dbReference>
<feature type="compositionally biased region" description="Basic and acidic residues" evidence="3">
    <location>
        <begin position="383"/>
        <end position="399"/>
    </location>
</feature>
<evidence type="ECO:0000313" key="5">
    <source>
        <dbReference type="EMBL" id="ACB77690.1"/>
    </source>
</evidence>
<evidence type="ECO:0000256" key="2">
    <source>
        <dbReference type="ARBA" id="ARBA00022801"/>
    </source>
</evidence>
<dbReference type="OrthoDB" id="9773293at2"/>
<dbReference type="InterPro" id="IPR000073">
    <property type="entry name" value="AB_hydrolase_1"/>
</dbReference>
<dbReference type="HOGENOM" id="CLU_049285_1_0_0"/>
<dbReference type="SUPFAM" id="SSF53474">
    <property type="entry name" value="alpha/beta-Hydrolases"/>
    <property type="match status" value="1"/>
</dbReference>
<dbReference type="Pfam" id="PF00561">
    <property type="entry name" value="Abhydrolase_1"/>
    <property type="match status" value="1"/>
</dbReference>
<dbReference type="GO" id="GO:0008233">
    <property type="term" value="F:peptidase activity"/>
    <property type="evidence" value="ECO:0007669"/>
    <property type="project" value="InterPro"/>
</dbReference>
<keyword evidence="2 5" id="KW-0378">Hydrolase</keyword>
<dbReference type="eggNOG" id="COG2267">
    <property type="taxonomic scope" value="Bacteria"/>
</dbReference>
<dbReference type="InterPro" id="IPR029058">
    <property type="entry name" value="AB_hydrolase_fold"/>
</dbReference>
<dbReference type="Gene3D" id="3.40.50.1820">
    <property type="entry name" value="alpha/beta hydrolase"/>
    <property type="match status" value="1"/>
</dbReference>
<gene>
    <name evidence="5" type="ordered locus">Oter_4419</name>
</gene>
<accession>B1ZRM2</accession>
<dbReference type="EMBL" id="CP001032">
    <property type="protein sequence ID" value="ACB77690.1"/>
    <property type="molecule type" value="Genomic_DNA"/>
</dbReference>
<sequence>MAPVPLTMIRLSDPTENKAIAPVWADPENVTIASLDPHPRRIEFLQTVVLGGVPQAIHVHGEDAGLPLLLFLHGGPGLPHMPFAHVNADLARWFLVVNWDQRGAGKSYSPSLRGAHFSAEQFVSDTHDLILWLLERFGKSRLVLAGHSWGSALGAIVASRYPHLVAAFVGLGQVTNLRVAEQMRFQMARTLAREQQNRAAADALATLGPPPYRSARESDALERWTCRLTGDCHCPIEDSRFLRLALLSPVYSWLDLLRIPLGVRLSGRCFWEELFHGIDLFSQVPKLDVPAFFIVGRNDAVVTHGLVRRYFETLVAPRGKSFITFDHSGHWPQLEEPGCFRSVLTGPVWHGLRHGFDARSFTCAGWSGRQPDGDNLDAVTNGADRERSAGVFSTDREAA</sequence>
<feature type="domain" description="AB hydrolase-1" evidence="4">
    <location>
        <begin position="67"/>
        <end position="337"/>
    </location>
</feature>